<comment type="caution">
    <text evidence="4">The sequence shown here is derived from an EMBL/GenBank/DDBJ whole genome shotgun (WGS) entry which is preliminary data.</text>
</comment>
<evidence type="ECO:0000256" key="3">
    <source>
        <dbReference type="RuleBase" id="RU361219"/>
    </source>
</evidence>
<keyword evidence="2 3" id="KW-0560">Oxidoreductase</keyword>
<dbReference type="InterPro" id="IPR023074">
    <property type="entry name" value="HMG_CoA_Rdtase_cat_sf"/>
</dbReference>
<protein>
    <recommendedName>
        <fullName evidence="3">3-hydroxy-3-methylglutaryl coenzyme A reductase</fullName>
        <shortName evidence="3">HMG-CoA reductase</shortName>
        <ecNumber evidence="3">1.1.1.88</ecNumber>
    </recommendedName>
</protein>
<dbReference type="GO" id="GO:0140643">
    <property type="term" value="F:hydroxymethylglutaryl-CoA reductase (NADH) activity"/>
    <property type="evidence" value="ECO:0007669"/>
    <property type="project" value="UniProtKB-EC"/>
</dbReference>
<keyword evidence="5" id="KW-1185">Reference proteome</keyword>
<comment type="pathway">
    <text evidence="3">Metabolic intermediate metabolism; (R)-mevalonate degradation; (S)-3-hydroxy-3-methylglutaryl-CoA from (R)-mevalonate: step 1/1.</text>
</comment>
<dbReference type="InterPro" id="IPR002202">
    <property type="entry name" value="HMG_CoA_Rdtase"/>
</dbReference>
<dbReference type="OrthoDB" id="5493855at2"/>
<evidence type="ECO:0000313" key="5">
    <source>
        <dbReference type="Proteomes" id="UP000028725"/>
    </source>
</evidence>
<sequence>MSDDKVKTLEVRRSSRLSGFYQQTPERRRARLVEARWLAPEEAEACEGLGGFDEACADAMVENVIGLHGLPLGVALNFVVNGKDRLVPMAVEEPSIIAAASYAARLSAEGGGFTVEAEPPITTAQVQLLEVPLLERAREQLLARAEEVLAEANAKMPAMVARGGGARELEVRVLDATTLVVHLHVDTRDAMGANLVNSLAEDLAPLLALISGGRAGLKILTNLADRRKVKVLTRVPSRALSSERFPDGDAVRDAILEAQRFAELDVYRAVTHNKGVMNGVDAVLVACGNDWRAVEAGAHAYAARQGGYRPLTSWWGGPDGELCGSLELPLATSTAGGAARAHPGVQRALKLAGVSGAVDLAGLAAAAGLATNLSALKALSTEGIQKGHMSLHARRVAAEAGASGELVGIVAERLSSERVYRPERARELLAAEVAHRKGVRR</sequence>
<dbReference type="STRING" id="394096.DB31_3412"/>
<gene>
    <name evidence="4" type="ORF">DB31_3412</name>
</gene>
<dbReference type="PATRIC" id="fig|394096.3.peg.1062"/>
<dbReference type="PANTHER" id="PTHR10572">
    <property type="entry name" value="3-HYDROXY-3-METHYLGLUTARYL-COENZYME A REDUCTASE"/>
    <property type="match status" value="1"/>
</dbReference>
<dbReference type="Gene3D" id="3.90.770.10">
    <property type="entry name" value="3-hydroxy-3-methylglutaryl-coenzyme A Reductase, Chain A, domain 2"/>
    <property type="match status" value="2"/>
</dbReference>
<dbReference type="InterPro" id="IPR004553">
    <property type="entry name" value="HMG_CoA_Rdtase_bac-typ"/>
</dbReference>
<dbReference type="PRINTS" id="PR00071">
    <property type="entry name" value="HMGCOARDTASE"/>
</dbReference>
<dbReference type="InterPro" id="IPR023076">
    <property type="entry name" value="HMG_CoA_Rdtase_CS"/>
</dbReference>
<reference evidence="4 5" key="1">
    <citation type="submission" date="2014-04" db="EMBL/GenBank/DDBJ databases">
        <title>Genome assembly of Hyalangium minutum DSM 14724.</title>
        <authorList>
            <person name="Sharma G."/>
            <person name="Subramanian S."/>
        </authorList>
    </citation>
    <scope>NUCLEOTIDE SEQUENCE [LARGE SCALE GENOMIC DNA]</scope>
    <source>
        <strain evidence="4 5">DSM 14724</strain>
    </source>
</reference>
<dbReference type="PANTHER" id="PTHR10572:SF24">
    <property type="entry name" value="3-HYDROXY-3-METHYLGLUTARYL-COENZYME A REDUCTASE"/>
    <property type="match status" value="1"/>
</dbReference>
<dbReference type="Gene3D" id="1.10.8.660">
    <property type="match status" value="1"/>
</dbReference>
<evidence type="ECO:0000256" key="2">
    <source>
        <dbReference type="ARBA" id="ARBA00023002"/>
    </source>
</evidence>
<dbReference type="SUPFAM" id="SSF56542">
    <property type="entry name" value="Substrate-binding domain of HMG-CoA reductase"/>
    <property type="match status" value="1"/>
</dbReference>
<comment type="similarity">
    <text evidence="1 3">Belongs to the HMG-CoA reductase family.</text>
</comment>
<dbReference type="GO" id="GO:0015936">
    <property type="term" value="P:coenzyme A metabolic process"/>
    <property type="evidence" value="ECO:0007669"/>
    <property type="project" value="InterPro"/>
</dbReference>
<dbReference type="Pfam" id="PF00368">
    <property type="entry name" value="HMG-CoA_red"/>
    <property type="match status" value="1"/>
</dbReference>
<dbReference type="EMBL" id="JMCB01000002">
    <property type="protein sequence ID" value="KFE71282.1"/>
    <property type="molecule type" value="Genomic_DNA"/>
</dbReference>
<name>A0A085WUB9_9BACT</name>
<dbReference type="GO" id="GO:0004420">
    <property type="term" value="F:hydroxymethylglutaryl-CoA reductase (NADPH) activity"/>
    <property type="evidence" value="ECO:0007669"/>
    <property type="project" value="InterPro"/>
</dbReference>
<dbReference type="PROSITE" id="PS50065">
    <property type="entry name" value="HMG_COA_REDUCTASE_4"/>
    <property type="match status" value="1"/>
</dbReference>
<organism evidence="4 5">
    <name type="scientific">Hyalangium minutum</name>
    <dbReference type="NCBI Taxonomy" id="394096"/>
    <lineage>
        <taxon>Bacteria</taxon>
        <taxon>Pseudomonadati</taxon>
        <taxon>Myxococcota</taxon>
        <taxon>Myxococcia</taxon>
        <taxon>Myxococcales</taxon>
        <taxon>Cystobacterineae</taxon>
        <taxon>Archangiaceae</taxon>
        <taxon>Hyalangium</taxon>
    </lineage>
</organism>
<dbReference type="InterPro" id="IPR009029">
    <property type="entry name" value="HMG_CoA_Rdtase_sub-bd_dom_sf"/>
</dbReference>
<evidence type="ECO:0000256" key="1">
    <source>
        <dbReference type="ARBA" id="ARBA00007661"/>
    </source>
</evidence>
<dbReference type="EC" id="1.1.1.88" evidence="3"/>
<comment type="catalytic activity">
    <reaction evidence="3">
        <text>(R)-mevalonate + 2 NAD(+) + CoA = (3S)-3-hydroxy-3-methylglutaryl-CoA + 2 NADH + 2 H(+)</text>
        <dbReference type="Rhea" id="RHEA:14833"/>
        <dbReference type="ChEBI" id="CHEBI:15378"/>
        <dbReference type="ChEBI" id="CHEBI:36464"/>
        <dbReference type="ChEBI" id="CHEBI:43074"/>
        <dbReference type="ChEBI" id="CHEBI:57287"/>
        <dbReference type="ChEBI" id="CHEBI:57540"/>
        <dbReference type="ChEBI" id="CHEBI:57945"/>
        <dbReference type="EC" id="1.1.1.88"/>
    </reaction>
</comment>
<dbReference type="RefSeq" id="WP_044183062.1">
    <property type="nucleotide sequence ID" value="NZ_JMCB01000002.1"/>
</dbReference>
<dbReference type="PROSITE" id="PS00066">
    <property type="entry name" value="HMG_COA_REDUCTASE_1"/>
    <property type="match status" value="1"/>
</dbReference>
<evidence type="ECO:0000313" key="4">
    <source>
        <dbReference type="EMBL" id="KFE71282.1"/>
    </source>
</evidence>
<dbReference type="PROSITE" id="PS01192">
    <property type="entry name" value="HMG_COA_REDUCTASE_3"/>
    <property type="match status" value="1"/>
</dbReference>
<dbReference type="UniPathway" id="UPA00257">
    <property type="reaction ID" value="UER00367"/>
</dbReference>
<dbReference type="AlphaFoldDB" id="A0A085WUB9"/>
<dbReference type="Proteomes" id="UP000028725">
    <property type="component" value="Unassembled WGS sequence"/>
</dbReference>
<dbReference type="SUPFAM" id="SSF55035">
    <property type="entry name" value="NAD-binding domain of HMG-CoA reductase"/>
    <property type="match status" value="1"/>
</dbReference>
<keyword evidence="3" id="KW-0520">NAD</keyword>
<dbReference type="InterPro" id="IPR009023">
    <property type="entry name" value="HMG_CoA_Rdtase_NAD(P)-bd_sf"/>
</dbReference>
<accession>A0A085WUB9</accession>
<dbReference type="NCBIfam" id="TIGR00532">
    <property type="entry name" value="HMG_CoA_R_NAD"/>
    <property type="match status" value="1"/>
</dbReference>
<proteinExistence type="inferred from homology"/>